<keyword evidence="4" id="KW-1133">Transmembrane helix</keyword>
<dbReference type="AlphaFoldDB" id="A0A6A6JQE9"/>
<dbReference type="PANTHER" id="PTHR31306">
    <property type="entry name" value="ALPHA-1,6-MANNOSYLTRANSFERASE MNN11-RELATED"/>
    <property type="match status" value="1"/>
</dbReference>
<accession>A0A6A6JQE9</accession>
<evidence type="ECO:0000313" key="6">
    <source>
        <dbReference type="Proteomes" id="UP000800097"/>
    </source>
</evidence>
<evidence type="ECO:0000313" key="5">
    <source>
        <dbReference type="EMBL" id="KAF2277189.1"/>
    </source>
</evidence>
<dbReference type="GO" id="GO:0006487">
    <property type="term" value="P:protein N-linked glycosylation"/>
    <property type="evidence" value="ECO:0007669"/>
    <property type="project" value="TreeGrafter"/>
</dbReference>
<keyword evidence="4" id="KW-0812">Transmembrane</keyword>
<dbReference type="Gene3D" id="3.90.550.10">
    <property type="entry name" value="Spore Coat Polysaccharide Biosynthesis Protein SpsA, Chain A"/>
    <property type="match status" value="1"/>
</dbReference>
<organism evidence="5 6">
    <name type="scientific">Westerdykella ornata</name>
    <dbReference type="NCBI Taxonomy" id="318751"/>
    <lineage>
        <taxon>Eukaryota</taxon>
        <taxon>Fungi</taxon>
        <taxon>Dikarya</taxon>
        <taxon>Ascomycota</taxon>
        <taxon>Pezizomycotina</taxon>
        <taxon>Dothideomycetes</taxon>
        <taxon>Pleosporomycetidae</taxon>
        <taxon>Pleosporales</taxon>
        <taxon>Sporormiaceae</taxon>
        <taxon>Westerdykella</taxon>
    </lineage>
</organism>
<dbReference type="GO" id="GO:0000139">
    <property type="term" value="C:Golgi membrane"/>
    <property type="evidence" value="ECO:0007669"/>
    <property type="project" value="TreeGrafter"/>
</dbReference>
<dbReference type="GO" id="GO:0016757">
    <property type="term" value="F:glycosyltransferase activity"/>
    <property type="evidence" value="ECO:0007669"/>
    <property type="project" value="UniProtKB-KW"/>
</dbReference>
<dbReference type="FunFam" id="3.90.550.10:FF:000237">
    <property type="entry name" value="WGS project CABT00000000 data, contig 2.1"/>
    <property type="match status" value="1"/>
</dbReference>
<keyword evidence="4" id="KW-0472">Membrane</keyword>
<gene>
    <name evidence="5" type="ORF">EI97DRAFT_312348</name>
</gene>
<feature type="transmembrane region" description="Helical" evidence="4">
    <location>
        <begin position="12"/>
        <end position="32"/>
    </location>
</feature>
<keyword evidence="3" id="KW-0808">Transferase</keyword>
<dbReference type="InterPro" id="IPR008630">
    <property type="entry name" value="Glyco_trans_34"/>
</dbReference>
<evidence type="ECO:0000256" key="4">
    <source>
        <dbReference type="SAM" id="Phobius"/>
    </source>
</evidence>
<dbReference type="RefSeq" id="XP_033654728.1">
    <property type="nucleotide sequence ID" value="XM_033794616.1"/>
</dbReference>
<dbReference type="OrthoDB" id="407658at2759"/>
<keyword evidence="2" id="KW-0328">Glycosyltransferase</keyword>
<reference evidence="5" key="1">
    <citation type="journal article" date="2020" name="Stud. Mycol.">
        <title>101 Dothideomycetes genomes: a test case for predicting lifestyles and emergence of pathogens.</title>
        <authorList>
            <person name="Haridas S."/>
            <person name="Albert R."/>
            <person name="Binder M."/>
            <person name="Bloem J."/>
            <person name="Labutti K."/>
            <person name="Salamov A."/>
            <person name="Andreopoulos B."/>
            <person name="Baker S."/>
            <person name="Barry K."/>
            <person name="Bills G."/>
            <person name="Bluhm B."/>
            <person name="Cannon C."/>
            <person name="Castanera R."/>
            <person name="Culley D."/>
            <person name="Daum C."/>
            <person name="Ezra D."/>
            <person name="Gonzalez J."/>
            <person name="Henrissat B."/>
            <person name="Kuo A."/>
            <person name="Liang C."/>
            <person name="Lipzen A."/>
            <person name="Lutzoni F."/>
            <person name="Magnuson J."/>
            <person name="Mondo S."/>
            <person name="Nolan M."/>
            <person name="Ohm R."/>
            <person name="Pangilinan J."/>
            <person name="Park H.-J."/>
            <person name="Ramirez L."/>
            <person name="Alfaro M."/>
            <person name="Sun H."/>
            <person name="Tritt A."/>
            <person name="Yoshinaga Y."/>
            <person name="Zwiers L.-H."/>
            <person name="Turgeon B."/>
            <person name="Goodwin S."/>
            <person name="Spatafora J."/>
            <person name="Crous P."/>
            <person name="Grigoriev I."/>
        </authorList>
    </citation>
    <scope>NUCLEOTIDE SEQUENCE</scope>
    <source>
        <strain evidence="5">CBS 379.55</strain>
    </source>
</reference>
<evidence type="ECO:0000256" key="1">
    <source>
        <dbReference type="ARBA" id="ARBA00005664"/>
    </source>
</evidence>
<keyword evidence="6" id="KW-1185">Reference proteome</keyword>
<name>A0A6A6JQE9_WESOR</name>
<evidence type="ECO:0000256" key="3">
    <source>
        <dbReference type="ARBA" id="ARBA00022679"/>
    </source>
</evidence>
<dbReference type="Pfam" id="PF05637">
    <property type="entry name" value="Glyco_transf_34"/>
    <property type="match status" value="1"/>
</dbReference>
<dbReference type="GeneID" id="54547791"/>
<dbReference type="PANTHER" id="PTHR31306:SF8">
    <property type="entry name" value="GLYCOSYLTRANSFERASE FAMILY 34 PROTEIN"/>
    <property type="match status" value="1"/>
</dbReference>
<dbReference type="EMBL" id="ML986491">
    <property type="protein sequence ID" value="KAF2277189.1"/>
    <property type="molecule type" value="Genomic_DNA"/>
</dbReference>
<comment type="similarity">
    <text evidence="1">Belongs to the glycosyltransferase 34 family.</text>
</comment>
<protein>
    <recommendedName>
        <fullName evidence="7">Galactosyl transferase GMA12/MNN10 family protein</fullName>
    </recommendedName>
</protein>
<dbReference type="InterPro" id="IPR029044">
    <property type="entry name" value="Nucleotide-diphossugar_trans"/>
</dbReference>
<dbReference type="SUPFAM" id="SSF53448">
    <property type="entry name" value="Nucleotide-diphospho-sugar transferases"/>
    <property type="match status" value="1"/>
</dbReference>
<sequence>MISTGRITLPPAGLAIKATLTLVLFILLIELFSTSHPITSRVLPPSKTGPNLIHHGNNRCLPRADETLTTLALQFRESCAEYSPHEPSQGRIGVVTAQFGNPEAHYSKALQTHHLHSMIHSTELHVMCEQMIDDLWNKPAFLLALLLDEMLKPAHQRLEWIFWVDRDTVILDQCRPISSFFPPPPKDPKAEIKTHMVATKDWNGLNNGIFAMRVSHWSINLLMDILAFRDYRPDVQLTFTEQSAMELVLQMPKFAPHVQYVPHEWFNAYPHGEATEYETAESNDGWERYHARRGDFLVHFAGRGDRSREMNEWIRVARKMGNIWAGNGTRVQRNVTPDVQKFWAKLEEDRRRISD</sequence>
<evidence type="ECO:0000256" key="2">
    <source>
        <dbReference type="ARBA" id="ARBA00022676"/>
    </source>
</evidence>
<proteinExistence type="inferred from homology"/>
<evidence type="ECO:0008006" key="7">
    <source>
        <dbReference type="Google" id="ProtNLM"/>
    </source>
</evidence>
<dbReference type="Proteomes" id="UP000800097">
    <property type="component" value="Unassembled WGS sequence"/>
</dbReference>